<comment type="similarity">
    <text evidence="2">Belongs to the MCMBP family.</text>
</comment>
<proteinExistence type="inferred from homology"/>
<accession>A0A8S4C0U1</accession>
<evidence type="ECO:0000256" key="4">
    <source>
        <dbReference type="ARBA" id="ARBA00023242"/>
    </source>
</evidence>
<feature type="compositionally biased region" description="Basic and acidic residues" evidence="5">
    <location>
        <begin position="216"/>
        <end position="225"/>
    </location>
</feature>
<comment type="caution">
    <text evidence="6">The sequence shown here is derived from an EMBL/GenBank/DDBJ whole genome shotgun (WGS) entry which is preliminary data.</text>
</comment>
<name>A0A8S4C0U1_9TELE</name>
<dbReference type="GO" id="GO:0003682">
    <property type="term" value="F:chromatin binding"/>
    <property type="evidence" value="ECO:0007669"/>
    <property type="project" value="TreeGrafter"/>
</dbReference>
<sequence length="940" mass="104369">MPSTQDWISDPMGVVEGMFAASQNSPSSAWEAQAVEFFKDHLKEENAQMMVPSLNDVPLHYLKPDSLVKFRCLIQDMFDPEFYMGVYETASPSTQAKILRCGKYKDVTESGVDFNSRNTVTAERQTFYCVPIPGENQWVKEISLWDLLVEASRAASRSLIHLHRYAGGSQARVVPSTSYVPSRQKRSYEEDDDMDTQPQKQRDPHAGPQSPLEQHGNGDCKRQETEAPSSQAASASHLDLNFPLPGEKGPSCLLKACPASLFPAIFTTVVCRPFRSKSVYEEWDSFKLNDTLEVYGILSVSPALSALADENPSSAWEAQAVEFFKDHLKEENAQMMVPSLNDVPLHYLKPDSLVKFRCLIQDMFDPEFYMGVYETASPSTQAKILRCGKYKDVTESGVDFNSRNTVTAERQTFYCVPIPGENQWVKEISFLPRLSLPPAASRSLIQLHRYAGGSQARVVPSTSYVPSRQKRSYEEDDDMDTQPQKQRDPHAEPSGAARQRRLQAAGDGGSLEPGRVGIPPGPEFPPPGRKGALLPAQGVYEEWDSFKLNDTLEVYGILSVSPALSALADEKDASSSSLLDPSESMETAEEQRVHSPPASLVPRLHMLHFKRLAHNNPLLPHTSLQNSAFLSSTLSEMASVRAELLSYLTHVLLGDALAAEYLILHLISNVYTRRDVLPLGKFTLNLSGCPVTASYPERLYQILQQLVPSSHYLGMSLHNMNQTRLVPKKDYAANRLVSGALQLAGNTSLFLDETKLEQGQLDAHGVRNVTALGNLISWQKVDYDFNYHQMEFPCNINVLVASEGRSLLPSDCQVHLQPPVAPSHMEEYLGGIHMHPQGSSQLNKFRIYLSVARLLDYSISDEVTKSVEEDFVDMRKDDPQSISAEDLHRMLVAVSEPGGELSDQRGLAQSQTPGDAAEEPHGAAQERQRQRALSTEAPAS</sequence>
<protein>
    <recommendedName>
        <fullName evidence="3">Mini-chromosome maintenance complex-binding protein</fullName>
    </recommendedName>
</protein>
<evidence type="ECO:0000256" key="2">
    <source>
        <dbReference type="ARBA" id="ARBA00007925"/>
    </source>
</evidence>
<feature type="region of interest" description="Disordered" evidence="5">
    <location>
        <begin position="458"/>
        <end position="532"/>
    </location>
</feature>
<dbReference type="InterPro" id="IPR019140">
    <property type="entry name" value="MCM_complex-bd"/>
</dbReference>
<feature type="region of interest" description="Disordered" evidence="5">
    <location>
        <begin position="895"/>
        <end position="940"/>
    </location>
</feature>
<feature type="region of interest" description="Disordered" evidence="5">
    <location>
        <begin position="574"/>
        <end position="596"/>
    </location>
</feature>
<evidence type="ECO:0000256" key="5">
    <source>
        <dbReference type="SAM" id="MobiDB-lite"/>
    </source>
</evidence>
<dbReference type="Proteomes" id="UP000677803">
    <property type="component" value="Unassembled WGS sequence"/>
</dbReference>
<comment type="subcellular location">
    <subcellularLocation>
        <location evidence="1">Nucleus</location>
    </subcellularLocation>
</comment>
<dbReference type="PANTHER" id="PTHR13489:SF0">
    <property type="entry name" value="MINI-CHROMOSOME MAINTENANCE COMPLEX-BINDING PROTEIN"/>
    <property type="match status" value="1"/>
</dbReference>
<dbReference type="OrthoDB" id="329666at2759"/>
<feature type="region of interest" description="Disordered" evidence="5">
    <location>
        <begin position="173"/>
        <end position="235"/>
    </location>
</feature>
<evidence type="ECO:0000256" key="3">
    <source>
        <dbReference type="ARBA" id="ARBA00015405"/>
    </source>
</evidence>
<reference evidence="6" key="1">
    <citation type="submission" date="2021-05" db="EMBL/GenBank/DDBJ databases">
        <authorList>
            <person name="Tigano A."/>
        </authorList>
    </citation>
    <scope>NUCLEOTIDE SEQUENCE</scope>
</reference>
<dbReference type="Pfam" id="PF09739">
    <property type="entry name" value="MCM_bind"/>
    <property type="match status" value="3"/>
</dbReference>
<feature type="compositionally biased region" description="Pro residues" evidence="5">
    <location>
        <begin position="519"/>
        <end position="528"/>
    </location>
</feature>
<dbReference type="EMBL" id="CAJRST010039999">
    <property type="protein sequence ID" value="CAG6017821.1"/>
    <property type="molecule type" value="Genomic_DNA"/>
</dbReference>
<dbReference type="GO" id="GO:0005634">
    <property type="term" value="C:nucleus"/>
    <property type="evidence" value="ECO:0007669"/>
    <property type="project" value="UniProtKB-SubCell"/>
</dbReference>
<feature type="non-terminal residue" evidence="6">
    <location>
        <position position="1"/>
    </location>
</feature>
<evidence type="ECO:0000313" key="7">
    <source>
        <dbReference type="Proteomes" id="UP000677803"/>
    </source>
</evidence>
<keyword evidence="7" id="KW-1185">Reference proteome</keyword>
<keyword evidence="4" id="KW-0539">Nucleus</keyword>
<feature type="compositionally biased region" description="Low complexity" evidence="5">
    <location>
        <begin position="574"/>
        <end position="584"/>
    </location>
</feature>
<gene>
    <name evidence="6" type="ORF">MMEN_LOCUS20874</name>
</gene>
<evidence type="ECO:0000313" key="6">
    <source>
        <dbReference type="EMBL" id="CAG6017821.1"/>
    </source>
</evidence>
<feature type="compositionally biased region" description="Basic and acidic residues" evidence="5">
    <location>
        <begin position="918"/>
        <end position="929"/>
    </location>
</feature>
<evidence type="ECO:0000256" key="1">
    <source>
        <dbReference type="ARBA" id="ARBA00004123"/>
    </source>
</evidence>
<organism evidence="6 7">
    <name type="scientific">Menidia menidia</name>
    <name type="common">Atlantic silverside</name>
    <dbReference type="NCBI Taxonomy" id="238744"/>
    <lineage>
        <taxon>Eukaryota</taxon>
        <taxon>Metazoa</taxon>
        <taxon>Chordata</taxon>
        <taxon>Craniata</taxon>
        <taxon>Vertebrata</taxon>
        <taxon>Euteleostomi</taxon>
        <taxon>Actinopterygii</taxon>
        <taxon>Neopterygii</taxon>
        <taxon>Teleostei</taxon>
        <taxon>Neoteleostei</taxon>
        <taxon>Acanthomorphata</taxon>
        <taxon>Ovalentaria</taxon>
        <taxon>Atherinomorphae</taxon>
        <taxon>Atheriniformes</taxon>
        <taxon>Atherinopsidae</taxon>
        <taxon>Menidiinae</taxon>
        <taxon>Menidia</taxon>
    </lineage>
</organism>
<dbReference type="PANTHER" id="PTHR13489">
    <property type="entry name" value="MINI-CHROMOSOME MAINTENANCE COMPLEX-BINDING PROTEIN"/>
    <property type="match status" value="1"/>
</dbReference>
<dbReference type="AlphaFoldDB" id="A0A8S4C0U1"/>
<dbReference type="GO" id="GO:0006261">
    <property type="term" value="P:DNA-templated DNA replication"/>
    <property type="evidence" value="ECO:0007669"/>
    <property type="project" value="TreeGrafter"/>
</dbReference>